<organism evidence="2 3">
    <name type="scientific">Coccomyxa viridis</name>
    <dbReference type="NCBI Taxonomy" id="1274662"/>
    <lineage>
        <taxon>Eukaryota</taxon>
        <taxon>Viridiplantae</taxon>
        <taxon>Chlorophyta</taxon>
        <taxon>core chlorophytes</taxon>
        <taxon>Trebouxiophyceae</taxon>
        <taxon>Trebouxiophyceae incertae sedis</taxon>
        <taxon>Coccomyxaceae</taxon>
        <taxon>Coccomyxa</taxon>
    </lineage>
</organism>
<evidence type="ECO:0000313" key="3">
    <source>
        <dbReference type="Proteomes" id="UP001314263"/>
    </source>
</evidence>
<evidence type="ECO:0000256" key="1">
    <source>
        <dbReference type="SAM" id="MobiDB-lite"/>
    </source>
</evidence>
<reference evidence="2 3" key="1">
    <citation type="submission" date="2023-10" db="EMBL/GenBank/DDBJ databases">
        <authorList>
            <person name="Maclean D."/>
            <person name="Macfadyen A."/>
        </authorList>
    </citation>
    <scope>NUCLEOTIDE SEQUENCE [LARGE SCALE GENOMIC DNA]</scope>
</reference>
<proteinExistence type="predicted"/>
<protein>
    <submittedName>
        <fullName evidence="2">Uncharacterized protein</fullName>
    </submittedName>
</protein>
<feature type="compositionally biased region" description="Low complexity" evidence="1">
    <location>
        <begin position="179"/>
        <end position="201"/>
    </location>
</feature>
<accession>A0AAV1IAH3</accession>
<dbReference type="Proteomes" id="UP001314263">
    <property type="component" value="Unassembled WGS sequence"/>
</dbReference>
<evidence type="ECO:0000313" key="2">
    <source>
        <dbReference type="EMBL" id="CAK0784208.1"/>
    </source>
</evidence>
<feature type="region of interest" description="Disordered" evidence="1">
    <location>
        <begin position="76"/>
        <end position="95"/>
    </location>
</feature>
<feature type="region of interest" description="Disordered" evidence="1">
    <location>
        <begin position="1"/>
        <end position="32"/>
    </location>
</feature>
<sequence length="295" mass="32081">MRASHADGVTKAASVTRVGSVGAMEELQNEQQEHARLKVRYDEKMKAFAEERSAWKEGYEERGSEIAHLREMVRQAEGKSTRTIQSAAGRMHQTREEARYEIEGMRSELQAVRSAHAGAQGQIGNATARLQVSPDDEEPVEPQQYCHDKAATAQQQTSAASGGRGLQRCNRRPKRNRSPESSPERASPTPRRCNPDTDPGTTGSGGFGHGWATDDLGQHGQSVGWAPVQPTELTSAAGPCNGGWAPGAGNPWGRTGMTRAQKKEKKRRQGAEMARAWAQVMADRAAVEEGAEQVK</sequence>
<feature type="region of interest" description="Disordered" evidence="1">
    <location>
        <begin position="111"/>
        <end position="272"/>
    </location>
</feature>
<keyword evidence="3" id="KW-1185">Reference proteome</keyword>
<gene>
    <name evidence="2" type="ORF">CVIRNUC_007412</name>
</gene>
<feature type="compositionally biased region" description="Low complexity" evidence="1">
    <location>
        <begin position="151"/>
        <end position="161"/>
    </location>
</feature>
<name>A0AAV1IAH3_9CHLO</name>
<dbReference type="AlphaFoldDB" id="A0AAV1IAH3"/>
<comment type="caution">
    <text evidence="2">The sequence shown here is derived from an EMBL/GenBank/DDBJ whole genome shotgun (WGS) entry which is preliminary data.</text>
</comment>
<dbReference type="EMBL" id="CAUYUE010000010">
    <property type="protein sequence ID" value="CAK0784208.1"/>
    <property type="molecule type" value="Genomic_DNA"/>
</dbReference>